<dbReference type="InterPro" id="IPR027417">
    <property type="entry name" value="P-loop_NTPase"/>
</dbReference>
<dbReference type="InterPro" id="IPR010285">
    <property type="entry name" value="DNA_helicase_pif1-like_DEAD"/>
</dbReference>
<dbReference type="GO" id="GO:0000723">
    <property type="term" value="P:telomere maintenance"/>
    <property type="evidence" value="ECO:0007669"/>
    <property type="project" value="InterPro"/>
</dbReference>
<keyword evidence="2 9" id="KW-0227">DNA damage</keyword>
<dbReference type="CDD" id="cd18809">
    <property type="entry name" value="SF1_C_RecD"/>
    <property type="match status" value="1"/>
</dbReference>
<keyword evidence="3 9" id="KW-0378">Hydrolase</keyword>
<comment type="cofactor">
    <cofactor evidence="9">
        <name>Mg(2+)</name>
        <dbReference type="ChEBI" id="CHEBI:18420"/>
    </cofactor>
</comment>
<dbReference type="Proteomes" id="UP000289323">
    <property type="component" value="Unassembled WGS sequence"/>
</dbReference>
<evidence type="ECO:0000313" key="13">
    <source>
        <dbReference type="Proteomes" id="UP000289323"/>
    </source>
</evidence>
<feature type="compositionally biased region" description="Pro residues" evidence="10">
    <location>
        <begin position="228"/>
        <end position="246"/>
    </location>
</feature>
<dbReference type="GO" id="GO:0043139">
    <property type="term" value="F:5'-3' DNA helicase activity"/>
    <property type="evidence" value="ECO:0007669"/>
    <property type="project" value="UniProtKB-EC"/>
</dbReference>
<feature type="region of interest" description="Disordered" evidence="10">
    <location>
        <begin position="217"/>
        <end position="266"/>
    </location>
</feature>
<dbReference type="GO" id="GO:0016887">
    <property type="term" value="F:ATP hydrolysis activity"/>
    <property type="evidence" value="ECO:0007669"/>
    <property type="project" value="RHEA"/>
</dbReference>
<proteinExistence type="inferred from homology"/>
<reference evidence="12 13" key="1">
    <citation type="submission" date="2018-04" db="EMBL/GenBank/DDBJ databases">
        <authorList>
            <person name="Huttner S."/>
            <person name="Dainat J."/>
        </authorList>
    </citation>
    <scope>NUCLEOTIDE SEQUENCE [LARGE SCALE GENOMIC DNA]</scope>
</reference>
<evidence type="ECO:0000256" key="3">
    <source>
        <dbReference type="ARBA" id="ARBA00022801"/>
    </source>
</evidence>
<keyword evidence="8" id="KW-0413">Isomerase</keyword>
<keyword evidence="7 9" id="KW-0234">DNA repair</keyword>
<keyword evidence="6" id="KW-0238">DNA-binding</keyword>
<dbReference type="PANTHER" id="PTHR47642">
    <property type="entry name" value="ATP-DEPENDENT DNA HELICASE"/>
    <property type="match status" value="1"/>
</dbReference>
<dbReference type="CDD" id="cd18037">
    <property type="entry name" value="DEXSc_Pif1_like"/>
    <property type="match status" value="1"/>
</dbReference>
<dbReference type="AlphaFoldDB" id="A0A3S4APQ8"/>
<evidence type="ECO:0000256" key="4">
    <source>
        <dbReference type="ARBA" id="ARBA00022806"/>
    </source>
</evidence>
<dbReference type="SMART" id="SM00382">
    <property type="entry name" value="AAA"/>
    <property type="match status" value="1"/>
</dbReference>
<organism evidence="12 13">
    <name type="scientific">Thermothielavioides terrestris</name>
    <dbReference type="NCBI Taxonomy" id="2587410"/>
    <lineage>
        <taxon>Eukaryota</taxon>
        <taxon>Fungi</taxon>
        <taxon>Dikarya</taxon>
        <taxon>Ascomycota</taxon>
        <taxon>Pezizomycotina</taxon>
        <taxon>Sordariomycetes</taxon>
        <taxon>Sordariomycetidae</taxon>
        <taxon>Sordariales</taxon>
        <taxon>Chaetomiaceae</taxon>
        <taxon>Thermothielavioides</taxon>
    </lineage>
</organism>
<feature type="compositionally biased region" description="Basic and acidic residues" evidence="10">
    <location>
        <begin position="1"/>
        <end position="10"/>
    </location>
</feature>
<comment type="catalytic activity">
    <reaction evidence="9">
        <text>ATP + H2O = ADP + phosphate + H(+)</text>
        <dbReference type="Rhea" id="RHEA:13065"/>
        <dbReference type="ChEBI" id="CHEBI:15377"/>
        <dbReference type="ChEBI" id="CHEBI:15378"/>
        <dbReference type="ChEBI" id="CHEBI:30616"/>
        <dbReference type="ChEBI" id="CHEBI:43474"/>
        <dbReference type="ChEBI" id="CHEBI:456216"/>
        <dbReference type="EC" id="5.6.2.3"/>
    </reaction>
</comment>
<gene>
    <name evidence="12" type="ORF">TT172_LOCUS5387</name>
</gene>
<dbReference type="EMBL" id="OUUZ01000009">
    <property type="protein sequence ID" value="SPQ22968.1"/>
    <property type="molecule type" value="Genomic_DNA"/>
</dbReference>
<dbReference type="InterPro" id="IPR049163">
    <property type="entry name" value="Pif1-like_2B_dom"/>
</dbReference>
<dbReference type="InterPro" id="IPR051055">
    <property type="entry name" value="PIF1_helicase"/>
</dbReference>
<evidence type="ECO:0000256" key="5">
    <source>
        <dbReference type="ARBA" id="ARBA00022840"/>
    </source>
</evidence>
<dbReference type="GO" id="GO:0005524">
    <property type="term" value="F:ATP binding"/>
    <property type="evidence" value="ECO:0007669"/>
    <property type="project" value="UniProtKB-KW"/>
</dbReference>
<feature type="compositionally biased region" description="Polar residues" evidence="10">
    <location>
        <begin position="248"/>
        <end position="257"/>
    </location>
</feature>
<keyword evidence="1 9" id="KW-0547">Nucleotide-binding</keyword>
<evidence type="ECO:0000313" key="12">
    <source>
        <dbReference type="EMBL" id="SPQ22968.1"/>
    </source>
</evidence>
<evidence type="ECO:0000259" key="11">
    <source>
        <dbReference type="SMART" id="SM00382"/>
    </source>
</evidence>
<evidence type="ECO:0000256" key="1">
    <source>
        <dbReference type="ARBA" id="ARBA00022741"/>
    </source>
</evidence>
<evidence type="ECO:0000256" key="10">
    <source>
        <dbReference type="SAM" id="MobiDB-lite"/>
    </source>
</evidence>
<feature type="domain" description="AAA+ ATPase" evidence="11">
    <location>
        <begin position="284"/>
        <end position="455"/>
    </location>
</feature>
<dbReference type="SUPFAM" id="SSF52540">
    <property type="entry name" value="P-loop containing nucleoside triphosphate hydrolases"/>
    <property type="match status" value="2"/>
</dbReference>
<dbReference type="GO" id="GO:0006281">
    <property type="term" value="P:DNA repair"/>
    <property type="evidence" value="ECO:0007669"/>
    <property type="project" value="UniProtKB-KW"/>
</dbReference>
<dbReference type="PANTHER" id="PTHR47642:SF5">
    <property type="entry name" value="ATP-DEPENDENT DNA HELICASE"/>
    <property type="match status" value="1"/>
</dbReference>
<evidence type="ECO:0000256" key="7">
    <source>
        <dbReference type="ARBA" id="ARBA00023204"/>
    </source>
</evidence>
<sequence>MEPDGAEARKRLWGGKPPQPPPGLPGNGDSIAPLMHTGPALPPRRASGGGPAAPAPAVSALRKRHSELELGEHFAGGSMPDEPTAKRQKAETAAGTTGPSVIEIKDSDDEEDDSLVSDMEEWDALLNAAQLPPPGTHAALSRPTTGTSPPVDHLGRPLSEATLAVAREYWDCQRKLDSCPLDEQRAPGTALPIDLLLQLAWHRRAYTKLVLGVDKLEPGTRTYEPPHVDPLPPAPSPAPPPAPGQPPQESSVATSALPSAPQAEPQREPILCPEQLELVELAASGRNIFYTGSAGCGKSTVLHAIKKRLNEMGKTVRVMAPTGKVALAINGTTTWTFAGWTPDHHKRELKALERLAWGRNTRRRFRETDTIIIDEISMVENLHFERLNAVMKVGRSSDLPFGGVQVIVTGDFCQLPPVKPFQHCISCGSDLASSAEEEDTMYSCPRCKTTYRDSDKWAFRSRAWEECNFVHVHLKSIHRQSDNQFISMLQKCRLGVPFTPEEVDILMNHRSVTANAVKLFSTREEVRRTNEEAFARLKTPPHPYLCFDKFLWDEERHPHLAYKNQKNPDGSLRALDDHRFDRRIQLKIGMLVVLLVNLDLPAGLCNGSQGIVAGFEPYDPQKLPRKADRPGEVGIVGQYATVKETHIQQFAEQQLQDPLRREMPLGWPIVRFLNGSTRVIFPECQVHELGDRQPYSLLCRTQIPLTAAWALSIHKSQGMTLDRVVVNLSRAFEEGQVYVALSRATSLEGLKIEGDPGGLAVGKGGNAQVRQFLREKFGM</sequence>
<name>A0A3S4APQ8_9PEZI</name>
<feature type="region of interest" description="Disordered" evidence="10">
    <location>
        <begin position="1"/>
        <end position="111"/>
    </location>
</feature>
<evidence type="ECO:0000256" key="9">
    <source>
        <dbReference type="RuleBase" id="RU363044"/>
    </source>
</evidence>
<accession>A0A3S4APQ8</accession>
<dbReference type="GO" id="GO:0006310">
    <property type="term" value="P:DNA recombination"/>
    <property type="evidence" value="ECO:0007669"/>
    <property type="project" value="UniProtKB-KW"/>
</dbReference>
<evidence type="ECO:0000256" key="6">
    <source>
        <dbReference type="ARBA" id="ARBA00023125"/>
    </source>
</evidence>
<comment type="similarity">
    <text evidence="9">Belongs to the helicase family.</text>
</comment>
<dbReference type="Pfam" id="PF21530">
    <property type="entry name" value="Pif1_2B_dom"/>
    <property type="match status" value="1"/>
</dbReference>
<evidence type="ECO:0000256" key="8">
    <source>
        <dbReference type="ARBA" id="ARBA00023235"/>
    </source>
</evidence>
<dbReference type="Gene3D" id="3.40.50.300">
    <property type="entry name" value="P-loop containing nucleotide triphosphate hydrolases"/>
    <property type="match status" value="2"/>
</dbReference>
<keyword evidence="9" id="KW-0233">DNA recombination</keyword>
<dbReference type="Pfam" id="PF05970">
    <property type="entry name" value="PIF1"/>
    <property type="match status" value="1"/>
</dbReference>
<protein>
    <recommendedName>
        <fullName evidence="9">ATP-dependent DNA helicase</fullName>
        <ecNumber evidence="9">5.6.2.3</ecNumber>
    </recommendedName>
</protein>
<evidence type="ECO:0000256" key="2">
    <source>
        <dbReference type="ARBA" id="ARBA00022763"/>
    </source>
</evidence>
<keyword evidence="5 9" id="KW-0067">ATP-binding</keyword>
<dbReference type="EC" id="5.6.2.3" evidence="9"/>
<dbReference type="InterPro" id="IPR003593">
    <property type="entry name" value="AAA+_ATPase"/>
</dbReference>
<keyword evidence="4 9" id="KW-0347">Helicase</keyword>